<dbReference type="GeneID" id="100210354"/>
<dbReference type="PANTHER" id="PTHR10151:SF114">
    <property type="entry name" value="ECTONUCLEOTIDE PYROPHOSPHATASE_PHOSPHODIESTERASE C27A7.3"/>
    <property type="match status" value="1"/>
</dbReference>
<evidence type="ECO:0000256" key="5">
    <source>
        <dbReference type="ARBA" id="ARBA00022759"/>
    </source>
</evidence>
<dbReference type="InterPro" id="IPR044925">
    <property type="entry name" value="His-Me_finger_sf"/>
</dbReference>
<dbReference type="PROSITE" id="PS01070">
    <property type="entry name" value="NUCLEASE_NON_SPEC"/>
    <property type="match status" value="1"/>
</dbReference>
<dbReference type="Gene3D" id="3.40.570.10">
    <property type="entry name" value="Extracellular Endonuclease, subunit A"/>
    <property type="match status" value="1"/>
</dbReference>
<dbReference type="CDD" id="cd00091">
    <property type="entry name" value="NUC"/>
    <property type="match status" value="1"/>
</dbReference>
<evidence type="ECO:0000259" key="10">
    <source>
        <dbReference type="SMART" id="SM00892"/>
    </source>
</evidence>
<dbReference type="SMART" id="SM00892">
    <property type="entry name" value="Endonuclease_NS"/>
    <property type="match status" value="1"/>
</dbReference>
<dbReference type="InterPro" id="IPR017850">
    <property type="entry name" value="Alkaline_phosphatase_core_sf"/>
</dbReference>
<keyword evidence="7" id="KW-0460">Magnesium</keyword>
<dbReference type="InterPro" id="IPR044929">
    <property type="entry name" value="DNA/RNA_non-sp_Endonuclease_sf"/>
</dbReference>
<proteinExistence type="inferred from homology"/>
<keyword evidence="8" id="KW-0325">Glycoprotein</keyword>
<gene>
    <name evidence="12" type="primary">LOC100210354</name>
</gene>
<dbReference type="Gene3D" id="3.40.720.10">
    <property type="entry name" value="Alkaline Phosphatase, subunit A"/>
    <property type="match status" value="1"/>
</dbReference>
<accession>A0ABM4CJN3</accession>
<evidence type="ECO:0000256" key="4">
    <source>
        <dbReference type="ARBA" id="ARBA00022723"/>
    </source>
</evidence>
<dbReference type="InterPro" id="IPR001604">
    <property type="entry name" value="Endo_G_ENPP1-like_dom"/>
</dbReference>
<dbReference type="Proteomes" id="UP001652625">
    <property type="component" value="Chromosome 09"/>
</dbReference>
<dbReference type="Pfam" id="PF01663">
    <property type="entry name" value="Phosphodiest"/>
    <property type="match status" value="1"/>
</dbReference>
<evidence type="ECO:0000256" key="6">
    <source>
        <dbReference type="ARBA" id="ARBA00022801"/>
    </source>
</evidence>
<evidence type="ECO:0000313" key="12">
    <source>
        <dbReference type="RefSeq" id="XP_065661981.1"/>
    </source>
</evidence>
<dbReference type="SUPFAM" id="SSF53649">
    <property type="entry name" value="Alkaline phosphatase-like"/>
    <property type="match status" value="1"/>
</dbReference>
<feature type="domain" description="ENPP1-3/EXOG-like endonuclease/phosphodiesterase" evidence="9">
    <location>
        <begin position="501"/>
        <end position="721"/>
    </location>
</feature>
<dbReference type="InterPro" id="IPR020821">
    <property type="entry name" value="ENPP1-3/EXOG-like_nuc-like"/>
</dbReference>
<sequence length="735" mass="83358">MALQRKKIFLLAICAIGLILVITLSTVFSRKSYISKKTNDQSVLLISLDGFRFDYLQRGVSPNLLKFAKSGVQAEFLQSQFPTKTFPNHYTIVTGLYPESHGIVENTFFDKVFNETFSLGSKFKENPKWWHGEPIWVTAKKQGYKSAAFFWPGSDVESEEKRPNYWKMYNRSVPFLERIDQVVSWLKLDDKSRPSMTLLYFEEPDSAGHSYGPDSDEVNSAIKKTDEYFGILLEKLKSNKLTENLNIIVLSDHGMATENTSAIIYIDKILGGLHGLSVVGRNAGSMVYSDILKNISINCHKNVVVMKKDDNSIPVRMHFSNNRRIGDIIITPKIPWVLQVSNLSSPLIDKGYHGLDNIIPEMQNIFLASGPAFKSGFVSTPFANIEIYNLLASILKLKPAPNNGTFGSLNHLLLQPSTTEYSSLNKITYPFRLFPNDVNARKVLCKSCICPYCSKNIFDNIASFESNLNLSKKELINSQNKHFPYSLPYGGGDDSVCILTQRSYIMGYSTKLRIPLWVGYQLLGKNLLININRSNCFRQDIRLESNESSFCSSYSNSGFDRGHLAPSGDFNHNVDDEQDTNLLSNIAPQYPYFNRGIWQALEDLVRNWTINYGNIHVITGSIFDVDNNGIKDDINQAKQYLKNQVNGTAIPTHFYKILYKCSKPKNNGLCETELDTLSFILPHNNLTICTTELEYIKFHVASIKDIELMTGTLFFADLPADYRARLVSRLHTKLW</sequence>
<organism evidence="11 12">
    <name type="scientific">Hydra vulgaris</name>
    <name type="common">Hydra</name>
    <name type="synonym">Hydra attenuata</name>
    <dbReference type="NCBI Taxonomy" id="6087"/>
    <lineage>
        <taxon>Eukaryota</taxon>
        <taxon>Metazoa</taxon>
        <taxon>Cnidaria</taxon>
        <taxon>Hydrozoa</taxon>
        <taxon>Hydroidolina</taxon>
        <taxon>Anthoathecata</taxon>
        <taxon>Aplanulata</taxon>
        <taxon>Hydridae</taxon>
        <taxon>Hydra</taxon>
    </lineage>
</organism>
<evidence type="ECO:0000259" key="9">
    <source>
        <dbReference type="SMART" id="SM00477"/>
    </source>
</evidence>
<dbReference type="CDD" id="cd16018">
    <property type="entry name" value="Enpp"/>
    <property type="match status" value="1"/>
</dbReference>
<dbReference type="SUPFAM" id="SSF54060">
    <property type="entry name" value="His-Me finger endonucleases"/>
    <property type="match status" value="1"/>
</dbReference>
<comment type="cofactor">
    <cofactor evidence="1">
        <name>Mg(2+)</name>
        <dbReference type="ChEBI" id="CHEBI:18420"/>
    </cofactor>
</comment>
<dbReference type="SMART" id="SM00477">
    <property type="entry name" value="NUC"/>
    <property type="match status" value="1"/>
</dbReference>
<dbReference type="RefSeq" id="XP_065661981.1">
    <property type="nucleotide sequence ID" value="XM_065805909.1"/>
</dbReference>
<keyword evidence="4" id="KW-0479">Metal-binding</keyword>
<keyword evidence="5" id="KW-0255">Endonuclease</keyword>
<dbReference type="InterPro" id="IPR002591">
    <property type="entry name" value="Phosphodiest/P_Trfase"/>
</dbReference>
<dbReference type="Gene3D" id="3.30.1360.180">
    <property type="match status" value="1"/>
</dbReference>
<dbReference type="InterPro" id="IPR018524">
    <property type="entry name" value="DNA/RNA_endonuclease_AS"/>
</dbReference>
<comment type="similarity">
    <text evidence="2">Belongs to the DNA/RNA non-specific endonuclease family.</text>
</comment>
<keyword evidence="6" id="KW-0378">Hydrolase</keyword>
<evidence type="ECO:0000256" key="3">
    <source>
        <dbReference type="ARBA" id="ARBA00022722"/>
    </source>
</evidence>
<feature type="domain" description="DNA/RNA non-specific endonuclease/pyrophosphatase/phosphodiesterase" evidence="10">
    <location>
        <begin position="500"/>
        <end position="721"/>
    </location>
</feature>
<evidence type="ECO:0000313" key="11">
    <source>
        <dbReference type="Proteomes" id="UP001652625"/>
    </source>
</evidence>
<protein>
    <submittedName>
        <fullName evidence="12">Uncharacterized protein LOC100210354 isoform X5</fullName>
    </submittedName>
</protein>
<name>A0ABM4CJN3_HYDVU</name>
<reference evidence="12" key="1">
    <citation type="submission" date="2025-08" db="UniProtKB">
        <authorList>
            <consortium name="RefSeq"/>
        </authorList>
    </citation>
    <scope>IDENTIFICATION</scope>
</reference>
<dbReference type="PANTHER" id="PTHR10151">
    <property type="entry name" value="ECTONUCLEOTIDE PYROPHOSPHATASE/PHOSPHODIESTERASE"/>
    <property type="match status" value="1"/>
</dbReference>
<evidence type="ECO:0000256" key="7">
    <source>
        <dbReference type="ARBA" id="ARBA00022842"/>
    </source>
</evidence>
<dbReference type="Pfam" id="PF01223">
    <property type="entry name" value="Endonuclease_NS"/>
    <property type="match status" value="1"/>
</dbReference>
<keyword evidence="3" id="KW-0540">Nuclease</keyword>
<evidence type="ECO:0000256" key="8">
    <source>
        <dbReference type="ARBA" id="ARBA00023180"/>
    </source>
</evidence>
<keyword evidence="11" id="KW-1185">Reference proteome</keyword>
<evidence type="ECO:0000256" key="2">
    <source>
        <dbReference type="ARBA" id="ARBA00010052"/>
    </source>
</evidence>
<evidence type="ECO:0000256" key="1">
    <source>
        <dbReference type="ARBA" id="ARBA00001946"/>
    </source>
</evidence>